<dbReference type="GO" id="GO:0015658">
    <property type="term" value="F:branched-chain amino acid transmembrane transporter activity"/>
    <property type="evidence" value="ECO:0007669"/>
    <property type="project" value="InterPro"/>
</dbReference>
<feature type="transmembrane region" description="Helical" evidence="6">
    <location>
        <begin position="168"/>
        <end position="192"/>
    </location>
</feature>
<comment type="caution">
    <text evidence="7">The sequence shown here is derived from an EMBL/GenBank/DDBJ whole genome shotgun (WGS) entry which is preliminary data.</text>
</comment>
<feature type="transmembrane region" description="Helical" evidence="6">
    <location>
        <begin position="392"/>
        <end position="411"/>
    </location>
</feature>
<evidence type="ECO:0000256" key="5">
    <source>
        <dbReference type="ARBA" id="ARBA00023136"/>
    </source>
</evidence>
<comment type="subcellular location">
    <subcellularLocation>
        <location evidence="1">Cell membrane</location>
        <topology evidence="1">Multi-pass membrane protein</topology>
    </subcellularLocation>
</comment>
<evidence type="ECO:0000256" key="1">
    <source>
        <dbReference type="ARBA" id="ARBA00004651"/>
    </source>
</evidence>
<evidence type="ECO:0000256" key="3">
    <source>
        <dbReference type="ARBA" id="ARBA00022692"/>
    </source>
</evidence>
<reference evidence="7 8" key="1">
    <citation type="journal article" date="2020" name="Biotechnol. Biofuels">
        <title>New insights from the biogas microbiome by comprehensive genome-resolved metagenomics of nearly 1600 species originating from multiple anaerobic digesters.</title>
        <authorList>
            <person name="Campanaro S."/>
            <person name="Treu L."/>
            <person name="Rodriguez-R L.M."/>
            <person name="Kovalovszki A."/>
            <person name="Ziels R.M."/>
            <person name="Maus I."/>
            <person name="Zhu X."/>
            <person name="Kougias P.G."/>
            <person name="Basile A."/>
            <person name="Luo G."/>
            <person name="Schluter A."/>
            <person name="Konstantinidis K.T."/>
            <person name="Angelidaki I."/>
        </authorList>
    </citation>
    <scope>NUCLEOTIDE SEQUENCE [LARGE SCALE GENOMIC DNA]</scope>
    <source>
        <strain evidence="7">AS04akNAM_125</strain>
    </source>
</reference>
<dbReference type="InterPro" id="IPR001851">
    <property type="entry name" value="ABC_transp_permease"/>
</dbReference>
<evidence type="ECO:0000313" key="7">
    <source>
        <dbReference type="EMBL" id="HHW33992.1"/>
    </source>
</evidence>
<name>A0A832QW13_9RHOB</name>
<dbReference type="AlphaFoldDB" id="A0A832QW13"/>
<dbReference type="EMBL" id="DULP01000109">
    <property type="protein sequence ID" value="HHW33992.1"/>
    <property type="molecule type" value="Genomic_DNA"/>
</dbReference>
<feature type="transmembrane region" description="Helical" evidence="6">
    <location>
        <begin position="143"/>
        <end position="162"/>
    </location>
</feature>
<feature type="transmembrane region" description="Helical" evidence="6">
    <location>
        <begin position="120"/>
        <end position="138"/>
    </location>
</feature>
<proteinExistence type="predicted"/>
<evidence type="ECO:0000256" key="2">
    <source>
        <dbReference type="ARBA" id="ARBA00022475"/>
    </source>
</evidence>
<keyword evidence="5 6" id="KW-0472">Membrane</keyword>
<feature type="transmembrane region" description="Helical" evidence="6">
    <location>
        <begin position="268"/>
        <end position="287"/>
    </location>
</feature>
<feature type="transmembrane region" description="Helical" evidence="6">
    <location>
        <begin position="353"/>
        <end position="380"/>
    </location>
</feature>
<dbReference type="CDD" id="cd06581">
    <property type="entry name" value="TM_PBP1_LivM_like"/>
    <property type="match status" value="1"/>
</dbReference>
<dbReference type="PANTHER" id="PTHR30482:SF20">
    <property type="entry name" value="HIGH-AFFINITY BRANCHED-CHAIN AMINO ACID TRANSPORT SYSTEM PERMEASE PROTEIN LIVM"/>
    <property type="match status" value="1"/>
</dbReference>
<dbReference type="InterPro" id="IPR043428">
    <property type="entry name" value="LivM-like"/>
</dbReference>
<organism evidence="7 8">
    <name type="scientific">Paracoccus solventivorans</name>
    <dbReference type="NCBI Taxonomy" id="53463"/>
    <lineage>
        <taxon>Bacteria</taxon>
        <taxon>Pseudomonadati</taxon>
        <taxon>Pseudomonadota</taxon>
        <taxon>Alphaproteobacteria</taxon>
        <taxon>Rhodobacterales</taxon>
        <taxon>Paracoccaceae</taxon>
        <taxon>Paracoccus</taxon>
    </lineage>
</organism>
<dbReference type="Proteomes" id="UP000580830">
    <property type="component" value="Unassembled WGS sequence"/>
</dbReference>
<protein>
    <submittedName>
        <fullName evidence="7">High-affinity branched-chain amino acid ABC transporter permease LivM</fullName>
    </submittedName>
</protein>
<keyword evidence="2" id="KW-1003">Cell membrane</keyword>
<feature type="transmembrane region" description="Helical" evidence="6">
    <location>
        <begin position="18"/>
        <end position="38"/>
    </location>
</feature>
<dbReference type="Pfam" id="PF02653">
    <property type="entry name" value="BPD_transp_2"/>
    <property type="match status" value="1"/>
</dbReference>
<evidence type="ECO:0000256" key="6">
    <source>
        <dbReference type="SAM" id="Phobius"/>
    </source>
</evidence>
<accession>A0A832QW13</accession>
<evidence type="ECO:0000256" key="4">
    <source>
        <dbReference type="ARBA" id="ARBA00022989"/>
    </source>
</evidence>
<sequence length="434" mass="45528">MTSAPPCPTLSTAALRSAAMAAALVGVLALPLAGVQLIDVGGRPGLELRPLWVVLPMVAAFALRFALIRGRVFERPGMALPLHRNPLAGRIPAGALLALAAVLAILFPLSPLGGRYEIDLASTFLTYVMLGWGLNIVVGMAGLLDLGYVAFYAAGAYTFAILNRDFGLGFWQALPLCVMVATFLGVVLGFPVLRLRGDYLAIVTLGFGEIIRLFLVNAAPVTGGPNGITGIARPTFFGYEVAARAPDGGGTLADLTGLAFAPTHRVIWIYYIALLFAAVVGIVTWRLRNMAIGRSWEALREDELAVAAMGINPTTAKLQAFAIGAGVGGLAGCFFAGRQGFISPESFVFMESAVLLAIVVLGGLGSHLGVVLAAAFLVFMPEIARSFAEYRMLFFGLAMVGVMVLRPGGLISRRRPSILAPQGAGGRKTEGAAR</sequence>
<feature type="transmembrane region" description="Helical" evidence="6">
    <location>
        <begin position="50"/>
        <end position="67"/>
    </location>
</feature>
<dbReference type="GO" id="GO:0005886">
    <property type="term" value="C:plasma membrane"/>
    <property type="evidence" value="ECO:0007669"/>
    <property type="project" value="UniProtKB-SubCell"/>
</dbReference>
<dbReference type="NCBIfam" id="NF008450">
    <property type="entry name" value="PRK11301.1"/>
    <property type="match status" value="1"/>
</dbReference>
<feature type="transmembrane region" description="Helical" evidence="6">
    <location>
        <begin position="87"/>
        <end position="108"/>
    </location>
</feature>
<keyword evidence="3 6" id="KW-0812">Transmembrane</keyword>
<evidence type="ECO:0000313" key="8">
    <source>
        <dbReference type="Proteomes" id="UP000580830"/>
    </source>
</evidence>
<feature type="transmembrane region" description="Helical" evidence="6">
    <location>
        <begin position="199"/>
        <end position="219"/>
    </location>
</feature>
<feature type="transmembrane region" description="Helical" evidence="6">
    <location>
        <begin position="318"/>
        <end position="341"/>
    </location>
</feature>
<dbReference type="PANTHER" id="PTHR30482">
    <property type="entry name" value="HIGH-AFFINITY BRANCHED-CHAIN AMINO ACID TRANSPORT SYSTEM PERMEASE"/>
    <property type="match status" value="1"/>
</dbReference>
<keyword evidence="4 6" id="KW-1133">Transmembrane helix</keyword>
<gene>
    <name evidence="7" type="primary">livM</name>
    <name evidence="7" type="ORF">GXX24_07615</name>
</gene>